<evidence type="ECO:0000256" key="5">
    <source>
        <dbReference type="ARBA" id="ARBA00023136"/>
    </source>
</evidence>
<evidence type="ECO:0000256" key="3">
    <source>
        <dbReference type="ARBA" id="ARBA00022692"/>
    </source>
</evidence>
<evidence type="ECO:0000313" key="9">
    <source>
        <dbReference type="Proteomes" id="UP001497623"/>
    </source>
</evidence>
<evidence type="ECO:0000256" key="6">
    <source>
        <dbReference type="SAM" id="Phobius"/>
    </source>
</evidence>
<dbReference type="PANTHER" id="PTHR16172:SF41">
    <property type="entry name" value="MAJOR FACILITATOR SUPERFAMILY DOMAIN-CONTAINING PROTEIN 6-LIKE"/>
    <property type="match status" value="1"/>
</dbReference>
<evidence type="ECO:0000256" key="1">
    <source>
        <dbReference type="ARBA" id="ARBA00004141"/>
    </source>
</evidence>
<dbReference type="Gene3D" id="1.20.1250.20">
    <property type="entry name" value="MFS general substrate transporter like domains"/>
    <property type="match status" value="2"/>
</dbReference>
<dbReference type="Pfam" id="PF12832">
    <property type="entry name" value="MFS_1_like"/>
    <property type="match status" value="2"/>
</dbReference>
<dbReference type="InterPro" id="IPR020846">
    <property type="entry name" value="MFS_dom"/>
</dbReference>
<feature type="transmembrane region" description="Helical" evidence="6">
    <location>
        <begin position="30"/>
        <end position="48"/>
    </location>
</feature>
<feature type="transmembrane region" description="Helical" evidence="6">
    <location>
        <begin position="90"/>
        <end position="113"/>
    </location>
</feature>
<protein>
    <recommendedName>
        <fullName evidence="7">Major facilitator superfamily (MFS) profile domain-containing protein</fullName>
    </recommendedName>
</protein>
<reference evidence="8 9" key="1">
    <citation type="submission" date="2024-05" db="EMBL/GenBank/DDBJ databases">
        <authorList>
            <person name="Wallberg A."/>
        </authorList>
    </citation>
    <scope>NUCLEOTIDE SEQUENCE [LARGE SCALE GENOMIC DNA]</scope>
</reference>
<dbReference type="PROSITE" id="PS50850">
    <property type="entry name" value="MFS"/>
    <property type="match status" value="1"/>
</dbReference>
<name>A0AAV2QP09_MEGNR</name>
<comment type="caution">
    <text evidence="8">The sequence shown here is derived from an EMBL/GenBank/DDBJ whole genome shotgun (WGS) entry which is preliminary data.</text>
</comment>
<keyword evidence="4 6" id="KW-1133">Transmembrane helix</keyword>
<evidence type="ECO:0000256" key="2">
    <source>
        <dbReference type="ARBA" id="ARBA00005241"/>
    </source>
</evidence>
<feature type="transmembrane region" description="Helical" evidence="6">
    <location>
        <begin position="60"/>
        <end position="78"/>
    </location>
</feature>
<dbReference type="InterPro" id="IPR024989">
    <property type="entry name" value="MFS_assoc_dom"/>
</dbReference>
<organism evidence="8 9">
    <name type="scientific">Meganyctiphanes norvegica</name>
    <name type="common">Northern krill</name>
    <name type="synonym">Thysanopoda norvegica</name>
    <dbReference type="NCBI Taxonomy" id="48144"/>
    <lineage>
        <taxon>Eukaryota</taxon>
        <taxon>Metazoa</taxon>
        <taxon>Ecdysozoa</taxon>
        <taxon>Arthropoda</taxon>
        <taxon>Crustacea</taxon>
        <taxon>Multicrustacea</taxon>
        <taxon>Malacostraca</taxon>
        <taxon>Eumalacostraca</taxon>
        <taxon>Eucarida</taxon>
        <taxon>Euphausiacea</taxon>
        <taxon>Euphausiidae</taxon>
        <taxon>Meganyctiphanes</taxon>
    </lineage>
</organism>
<dbReference type="SUPFAM" id="SSF103473">
    <property type="entry name" value="MFS general substrate transporter"/>
    <property type="match status" value="2"/>
</dbReference>
<evidence type="ECO:0000259" key="7">
    <source>
        <dbReference type="PROSITE" id="PS50850"/>
    </source>
</evidence>
<keyword evidence="9" id="KW-1185">Reference proteome</keyword>
<dbReference type="AlphaFoldDB" id="A0AAV2QP09"/>
<dbReference type="InterPro" id="IPR051717">
    <property type="entry name" value="MFS_MFSD6"/>
</dbReference>
<feature type="transmembrane region" description="Helical" evidence="6">
    <location>
        <begin position="249"/>
        <end position="271"/>
    </location>
</feature>
<feature type="transmembrane region" description="Helical" evidence="6">
    <location>
        <begin position="291"/>
        <end position="312"/>
    </location>
</feature>
<feature type="transmembrane region" description="Helical" evidence="6">
    <location>
        <begin position="319"/>
        <end position="335"/>
    </location>
</feature>
<dbReference type="GO" id="GO:0016020">
    <property type="term" value="C:membrane"/>
    <property type="evidence" value="ECO:0007669"/>
    <property type="project" value="UniProtKB-SubCell"/>
</dbReference>
<evidence type="ECO:0000256" key="4">
    <source>
        <dbReference type="ARBA" id="ARBA00022989"/>
    </source>
</evidence>
<comment type="similarity">
    <text evidence="2">Belongs to the major facilitator superfamily. MFSD6 family.</text>
</comment>
<keyword evidence="3 6" id="KW-0812">Transmembrane</keyword>
<comment type="subcellular location">
    <subcellularLocation>
        <location evidence="1">Membrane</location>
        <topology evidence="1">Multi-pass membrane protein</topology>
    </subcellularLocation>
</comment>
<dbReference type="GO" id="GO:0022857">
    <property type="term" value="F:transmembrane transporter activity"/>
    <property type="evidence" value="ECO:0007669"/>
    <property type="project" value="InterPro"/>
</dbReference>
<dbReference type="InterPro" id="IPR036259">
    <property type="entry name" value="MFS_trans_sf"/>
</dbReference>
<dbReference type="Proteomes" id="UP001497623">
    <property type="component" value="Unassembled WGS sequence"/>
</dbReference>
<feature type="non-terminal residue" evidence="8">
    <location>
        <position position="1"/>
    </location>
</feature>
<feature type="transmembrane region" description="Helical" evidence="6">
    <location>
        <begin position="194"/>
        <end position="214"/>
    </location>
</feature>
<evidence type="ECO:0000313" key="8">
    <source>
        <dbReference type="EMBL" id="CAL4095214.1"/>
    </source>
</evidence>
<sequence length="393" mass="42980">GTMISESHSSTGCGAFLQDLTNRDLIKIKLLYFIILSGMVMIWPWFSLQQDALGISKRDTGIMGALQAVTFIIVPPIAGFVGDKLGNFKVLLFSMALLSALSISLFTVVPSAVDHKNTSNMTLFDNGTLLATNSNQSEFSETTLDYRKDRNDPSQLIPLEDKRKNINDSSQLNSSEKITANYALTFWTYFTVKALFGLAGIFFGFIETYMYLYLGKLGASNVLQGLTMTANVPIEFLLQVTISSIIQKIGYGVAIFIGTIGCFVRLLGFSLLSNPWYVLILELFEGIGNGFLQSAAIMYCGTLVTPSSIVTFRGIIGTVYWGLGPLIGSIAGGAISEELGDRLTFRLMSALALVVAFIYLLGYGAIIKFRRPKYMRNCAATPVPTNDDCSEKN</sequence>
<dbReference type="EMBL" id="CAXKWB010009572">
    <property type="protein sequence ID" value="CAL4095214.1"/>
    <property type="molecule type" value="Genomic_DNA"/>
</dbReference>
<accession>A0AAV2QP09</accession>
<feature type="transmembrane region" description="Helical" evidence="6">
    <location>
        <begin position="347"/>
        <end position="366"/>
    </location>
</feature>
<dbReference type="PANTHER" id="PTHR16172">
    <property type="entry name" value="MAJOR FACILITATOR SUPERFAMILY DOMAIN-CONTAINING PROTEIN 6-LIKE"/>
    <property type="match status" value="1"/>
</dbReference>
<keyword evidence="5 6" id="KW-0472">Membrane</keyword>
<feature type="domain" description="Major facilitator superfamily (MFS) profile" evidence="7">
    <location>
        <begin position="188"/>
        <end position="393"/>
    </location>
</feature>
<proteinExistence type="inferred from homology"/>
<gene>
    <name evidence="8" type="ORF">MNOR_LOCUS15354</name>
</gene>